<evidence type="ECO:0008006" key="4">
    <source>
        <dbReference type="Google" id="ProtNLM"/>
    </source>
</evidence>
<comment type="caution">
    <text evidence="2">The sequence shown here is derived from an EMBL/GenBank/DDBJ whole genome shotgun (WGS) entry which is preliminary data.</text>
</comment>
<evidence type="ECO:0000313" key="2">
    <source>
        <dbReference type="EMBL" id="THB62067.1"/>
    </source>
</evidence>
<evidence type="ECO:0000313" key="3">
    <source>
        <dbReference type="Proteomes" id="UP000310506"/>
    </source>
</evidence>
<evidence type="ECO:0000256" key="1">
    <source>
        <dbReference type="SAM" id="SignalP"/>
    </source>
</evidence>
<organism evidence="2 3">
    <name type="scientific">Vagococcus silagei</name>
    <dbReference type="NCBI Taxonomy" id="2508885"/>
    <lineage>
        <taxon>Bacteria</taxon>
        <taxon>Bacillati</taxon>
        <taxon>Bacillota</taxon>
        <taxon>Bacilli</taxon>
        <taxon>Lactobacillales</taxon>
        <taxon>Enterococcaceae</taxon>
        <taxon>Vagococcus</taxon>
    </lineage>
</organism>
<accession>A0A4S3B6P1</accession>
<protein>
    <recommendedName>
        <fullName evidence="4">Glycosyltransferase</fullName>
    </recommendedName>
</protein>
<gene>
    <name evidence="2" type="ORF">ESZ54_02345</name>
</gene>
<feature type="chain" id="PRO_5038677979" description="Glycosyltransferase" evidence="1">
    <location>
        <begin position="19"/>
        <end position="135"/>
    </location>
</feature>
<dbReference type="OrthoDB" id="2237258at2"/>
<feature type="signal peptide" evidence="1">
    <location>
        <begin position="1"/>
        <end position="18"/>
    </location>
</feature>
<dbReference type="RefSeq" id="WP_136136067.1">
    <property type="nucleotide sequence ID" value="NZ_SDGV01000004.1"/>
</dbReference>
<name>A0A4S3B6P1_9ENTE</name>
<reference evidence="2 3" key="1">
    <citation type="submission" date="2019-01" db="EMBL/GenBank/DDBJ databases">
        <title>Vagococcus silagei sp. nov. isolated from brewer's grain.</title>
        <authorList>
            <person name="Guu J.-R."/>
        </authorList>
    </citation>
    <scope>NUCLEOTIDE SEQUENCE [LARGE SCALE GENOMIC DNA]</scope>
    <source>
        <strain evidence="2 3">2B-2</strain>
    </source>
</reference>
<dbReference type="EMBL" id="SDGV01000004">
    <property type="protein sequence ID" value="THB62067.1"/>
    <property type="molecule type" value="Genomic_DNA"/>
</dbReference>
<proteinExistence type="predicted"/>
<dbReference type="AlphaFoldDB" id="A0A4S3B6P1"/>
<sequence length="135" mass="15027">MKKIMMGFLVMLSLTLGGCSGSEAIKKTWQVEDASQNTYTMEINDNEIILTGSAGDEKKAYSQNAVGTSSANKYYGLLIDRKQYSIVFPEKGNDDVALFLKMTIDDGDYSSGDLVYAMHAKDTPSYIEYVEKYLK</sequence>
<keyword evidence="1" id="KW-0732">Signal</keyword>
<keyword evidence="3" id="KW-1185">Reference proteome</keyword>
<dbReference type="PROSITE" id="PS51257">
    <property type="entry name" value="PROKAR_LIPOPROTEIN"/>
    <property type="match status" value="1"/>
</dbReference>
<dbReference type="Proteomes" id="UP000310506">
    <property type="component" value="Unassembled WGS sequence"/>
</dbReference>